<comment type="caution">
    <text evidence="1">The sequence shown here is derived from an EMBL/GenBank/DDBJ whole genome shotgun (WGS) entry which is preliminary data.</text>
</comment>
<protein>
    <submittedName>
        <fullName evidence="1">Uncharacterized protein</fullName>
    </submittedName>
</protein>
<name>A0A5B7JP96_PORTR</name>
<dbReference type="EMBL" id="VSRR010114869">
    <property type="protein sequence ID" value="MPC98620.1"/>
    <property type="molecule type" value="Genomic_DNA"/>
</dbReference>
<dbReference type="Proteomes" id="UP000324222">
    <property type="component" value="Unassembled WGS sequence"/>
</dbReference>
<dbReference type="AlphaFoldDB" id="A0A5B7JP96"/>
<evidence type="ECO:0000313" key="1">
    <source>
        <dbReference type="EMBL" id="MPC98620.1"/>
    </source>
</evidence>
<keyword evidence="2" id="KW-1185">Reference proteome</keyword>
<evidence type="ECO:0000313" key="2">
    <source>
        <dbReference type="Proteomes" id="UP000324222"/>
    </source>
</evidence>
<accession>A0A5B7JP96</accession>
<gene>
    <name evidence="1" type="ORF">E2C01_093994</name>
</gene>
<sequence>MDSSNITSRLQCNTSPPSVIHLSLEGRKKVARYVKYS</sequence>
<proteinExistence type="predicted"/>
<organism evidence="1 2">
    <name type="scientific">Portunus trituberculatus</name>
    <name type="common">Swimming crab</name>
    <name type="synonym">Neptunus trituberculatus</name>
    <dbReference type="NCBI Taxonomy" id="210409"/>
    <lineage>
        <taxon>Eukaryota</taxon>
        <taxon>Metazoa</taxon>
        <taxon>Ecdysozoa</taxon>
        <taxon>Arthropoda</taxon>
        <taxon>Crustacea</taxon>
        <taxon>Multicrustacea</taxon>
        <taxon>Malacostraca</taxon>
        <taxon>Eumalacostraca</taxon>
        <taxon>Eucarida</taxon>
        <taxon>Decapoda</taxon>
        <taxon>Pleocyemata</taxon>
        <taxon>Brachyura</taxon>
        <taxon>Eubrachyura</taxon>
        <taxon>Portunoidea</taxon>
        <taxon>Portunidae</taxon>
        <taxon>Portuninae</taxon>
        <taxon>Portunus</taxon>
    </lineage>
</organism>
<reference evidence="1 2" key="1">
    <citation type="submission" date="2019-05" db="EMBL/GenBank/DDBJ databases">
        <title>Another draft genome of Portunus trituberculatus and its Hox gene families provides insights of decapod evolution.</title>
        <authorList>
            <person name="Jeong J.-H."/>
            <person name="Song I."/>
            <person name="Kim S."/>
            <person name="Choi T."/>
            <person name="Kim D."/>
            <person name="Ryu S."/>
            <person name="Kim W."/>
        </authorList>
    </citation>
    <scope>NUCLEOTIDE SEQUENCE [LARGE SCALE GENOMIC DNA]</scope>
    <source>
        <tissue evidence="1">Muscle</tissue>
    </source>
</reference>